<dbReference type="AlphaFoldDB" id="A0A1N5TQ97"/>
<proteinExistence type="predicted"/>
<protein>
    <submittedName>
        <fullName evidence="1">Uncharacterized protein</fullName>
    </submittedName>
</protein>
<dbReference type="EMBL" id="LT671858">
    <property type="protein sequence ID" value="SIM50205.1"/>
    <property type="molecule type" value="Genomic_DNA"/>
</dbReference>
<dbReference type="Proteomes" id="UP000195607">
    <property type="component" value="Chromosome I"/>
</dbReference>
<name>A0A1N5TQ97_9ARCH</name>
<sequence length="313" mass="35891">MKISEIHNRLNRRCIVAISQTNGIFSVLARSEKTTPVYIFNDKDVLYLRLFFLKDNVSNSAISPILSRKDLIENRSYYTITEKIKSKEQIEIIKKLIESPSVALNNTYLLKNEIFIDFRFHNEKLNEINDILAEFMGNFKEFRIVSMTNSLSLRKRMDELTVKTPLAVIKYTLRTQDDNSILRYIKATDPDSVAEVQGGILSNKGVKVILYTSKPLDHKGVSVVSLKDNIYEAFVKESVLEEGLKLGNNAGIPRLAFFLTVENGIPCDTTFVPVVEADEYISLMMNSKSSDKRMHPILQFFSSLDDEDVWKWL</sequence>
<accession>A0A1N5TQ97</accession>
<dbReference type="Pfam" id="PF19020">
    <property type="entry name" value="Ta1207"/>
    <property type="match status" value="1"/>
</dbReference>
<dbReference type="RefSeq" id="WP_148689603.1">
    <property type="nucleotide sequence ID" value="NZ_LT671858.1"/>
</dbReference>
<evidence type="ECO:0000313" key="2">
    <source>
        <dbReference type="Proteomes" id="UP000195607"/>
    </source>
</evidence>
<dbReference type="InterPro" id="IPR043958">
    <property type="entry name" value="Ta1207"/>
</dbReference>
<evidence type="ECO:0000313" key="1">
    <source>
        <dbReference type="EMBL" id="SIM50205.1"/>
    </source>
</evidence>
<reference evidence="1 2" key="1">
    <citation type="submission" date="2016-04" db="EMBL/GenBank/DDBJ databases">
        <authorList>
            <person name="Evans L.H."/>
            <person name="Alamgir A."/>
            <person name="Owens N."/>
            <person name="Weber N.D."/>
            <person name="Virtaneva K."/>
            <person name="Barbian K."/>
            <person name="Babar A."/>
            <person name="Rosenke K."/>
        </authorList>
    </citation>
    <scope>NUCLEOTIDE SEQUENCE [LARGE SCALE GENOMIC DNA]</scope>
    <source>
        <strain evidence="2">S5(T) (JCM 30642 \VKM B-2941)</strain>
    </source>
</reference>
<gene>
    <name evidence="1" type="ORF">CSP5_0642</name>
</gene>
<organism evidence="1 2">
    <name type="scientific">Cuniculiplasma divulgatum</name>
    <dbReference type="NCBI Taxonomy" id="1673428"/>
    <lineage>
        <taxon>Archaea</taxon>
        <taxon>Methanobacteriati</taxon>
        <taxon>Thermoplasmatota</taxon>
        <taxon>Thermoplasmata</taxon>
        <taxon>Thermoplasmatales</taxon>
        <taxon>Cuniculiplasmataceae</taxon>
        <taxon>Cuniculiplasma</taxon>
    </lineage>
</organism>
<dbReference type="GeneID" id="41587924"/>